<comment type="similarity">
    <text evidence="2">Belongs to the AB hydrolase superfamily. Epoxide hydrolase family.</text>
</comment>
<protein>
    <submittedName>
        <fullName evidence="4">Epoxide hydrolase</fullName>
    </submittedName>
</protein>
<dbReference type="Pfam" id="PF00561">
    <property type="entry name" value="Abhydrolase_1"/>
    <property type="match status" value="1"/>
</dbReference>
<dbReference type="InterPro" id="IPR000073">
    <property type="entry name" value="AB_hydrolase_1"/>
</dbReference>
<sequence length="335" mass="38005">MDASLFKDFRVSRGFNYHYFYAPAQGTKPTLFFLHGNPSTATDWERIVPYFTKKGYGALVPDMLGYGDTDKPTEAEQYVSSAMCRNLVDLLDHEGLDKVIAVGHDWGCLSVSRLASYYPERITAYAFLAVCFIGPVPPIPFEAFLAYTKQQAGYELYGYWSFYSEPGLDQFVREHMDTFLSILWPSDPTVWKTRLAPTGALKQSALEGWSAPLAPYITEEHKKHHVEVFLKNGFEAPANYYRIMTSGLEAKDDQQIPAERAVPPKEAPIFWGAASKDYICIPAAGYAAFKKEEFKDHKVTIKEYDADHWLILSHADQICRDLDAWIEGFTPESKL</sequence>
<comment type="caution">
    <text evidence="4">The sequence shown here is derived from an EMBL/GenBank/DDBJ whole genome shotgun (WGS) entry which is preliminary data.</text>
</comment>
<dbReference type="OrthoDB" id="408373at2759"/>
<dbReference type="Proteomes" id="UP000703269">
    <property type="component" value="Unassembled WGS sequence"/>
</dbReference>
<proteinExistence type="inferred from homology"/>
<organism evidence="4 5">
    <name type="scientific">Phanerochaete sordida</name>
    <dbReference type="NCBI Taxonomy" id="48140"/>
    <lineage>
        <taxon>Eukaryota</taxon>
        <taxon>Fungi</taxon>
        <taxon>Dikarya</taxon>
        <taxon>Basidiomycota</taxon>
        <taxon>Agaricomycotina</taxon>
        <taxon>Agaricomycetes</taxon>
        <taxon>Polyporales</taxon>
        <taxon>Phanerochaetaceae</taxon>
        <taxon>Phanerochaete</taxon>
    </lineage>
</organism>
<gene>
    <name evidence="4" type="ORF">PsYK624_120960</name>
</gene>
<accession>A0A9P3LI17</accession>
<evidence type="ECO:0000256" key="1">
    <source>
        <dbReference type="ARBA" id="ARBA00022801"/>
    </source>
</evidence>
<dbReference type="AlphaFoldDB" id="A0A9P3LI17"/>
<dbReference type="InterPro" id="IPR000639">
    <property type="entry name" value="Epox_hydrolase-like"/>
</dbReference>
<dbReference type="PRINTS" id="PR00412">
    <property type="entry name" value="EPOXHYDRLASE"/>
</dbReference>
<dbReference type="EMBL" id="BPQB01000053">
    <property type="protein sequence ID" value="GJE95905.1"/>
    <property type="molecule type" value="Genomic_DNA"/>
</dbReference>
<dbReference type="Gene3D" id="3.40.50.1820">
    <property type="entry name" value="alpha/beta hydrolase"/>
    <property type="match status" value="1"/>
</dbReference>
<dbReference type="InterPro" id="IPR029058">
    <property type="entry name" value="AB_hydrolase_fold"/>
</dbReference>
<dbReference type="SUPFAM" id="SSF53474">
    <property type="entry name" value="alpha/beta-Hydrolases"/>
    <property type="match status" value="1"/>
</dbReference>
<dbReference type="GO" id="GO:0016787">
    <property type="term" value="F:hydrolase activity"/>
    <property type="evidence" value="ECO:0007669"/>
    <property type="project" value="UniProtKB-KW"/>
</dbReference>
<keyword evidence="5" id="KW-1185">Reference proteome</keyword>
<feature type="domain" description="AB hydrolase-1" evidence="3">
    <location>
        <begin position="29"/>
        <end position="163"/>
    </location>
</feature>
<keyword evidence="1 4" id="KW-0378">Hydrolase</keyword>
<evidence type="ECO:0000259" key="3">
    <source>
        <dbReference type="Pfam" id="PF00561"/>
    </source>
</evidence>
<name>A0A9P3LI17_9APHY</name>
<reference evidence="4 5" key="1">
    <citation type="submission" date="2021-08" db="EMBL/GenBank/DDBJ databases">
        <title>Draft Genome Sequence of Phanerochaete sordida strain YK-624.</title>
        <authorList>
            <person name="Mori T."/>
            <person name="Dohra H."/>
            <person name="Suzuki T."/>
            <person name="Kawagishi H."/>
            <person name="Hirai H."/>
        </authorList>
    </citation>
    <scope>NUCLEOTIDE SEQUENCE [LARGE SCALE GENOMIC DNA]</scope>
    <source>
        <strain evidence="4 5">YK-624</strain>
    </source>
</reference>
<dbReference type="PANTHER" id="PTHR43329">
    <property type="entry name" value="EPOXIDE HYDROLASE"/>
    <property type="match status" value="1"/>
</dbReference>
<evidence type="ECO:0000256" key="2">
    <source>
        <dbReference type="ARBA" id="ARBA00038334"/>
    </source>
</evidence>
<evidence type="ECO:0000313" key="5">
    <source>
        <dbReference type="Proteomes" id="UP000703269"/>
    </source>
</evidence>
<evidence type="ECO:0000313" key="4">
    <source>
        <dbReference type="EMBL" id="GJE95905.1"/>
    </source>
</evidence>